<organism evidence="3 4">
    <name type="scientific">Faecalibacterium prausnitzii</name>
    <dbReference type="NCBI Taxonomy" id="853"/>
    <lineage>
        <taxon>Bacteria</taxon>
        <taxon>Bacillati</taxon>
        <taxon>Bacillota</taxon>
        <taxon>Clostridia</taxon>
        <taxon>Eubacteriales</taxon>
        <taxon>Oscillospiraceae</taxon>
        <taxon>Faecalibacterium</taxon>
    </lineage>
</organism>
<evidence type="ECO:0000259" key="2">
    <source>
        <dbReference type="Pfam" id="PF20155"/>
    </source>
</evidence>
<dbReference type="InterPro" id="IPR013491">
    <property type="entry name" value="Tape_meas_N"/>
</dbReference>
<evidence type="ECO:0000313" key="4">
    <source>
        <dbReference type="Proteomes" id="UP000251144"/>
    </source>
</evidence>
<comment type="caution">
    <text evidence="3">The sequence shown here is derived from an EMBL/GenBank/DDBJ whole genome shotgun (WGS) entry which is preliminary data.</text>
</comment>
<dbReference type="AlphaFoldDB" id="A0A329TRG3"/>
<dbReference type="NCBIfam" id="TIGR02675">
    <property type="entry name" value="tape_meas_nterm"/>
    <property type="match status" value="1"/>
</dbReference>
<evidence type="ECO:0000256" key="1">
    <source>
        <dbReference type="SAM" id="MobiDB-lite"/>
    </source>
</evidence>
<name>A0A329TRG3_9FIRM</name>
<dbReference type="OrthoDB" id="9780715at2"/>
<reference evidence="3 4" key="1">
    <citation type="submission" date="2018-02" db="EMBL/GenBank/DDBJ databases">
        <title>Complete genome sequencing of Faecalibacterium prausnitzii strains isolated from the human gut.</title>
        <authorList>
            <person name="Fitzgerald B.C."/>
            <person name="Shkoporov A.N."/>
            <person name="Ross P.R."/>
            <person name="Hill C."/>
        </authorList>
    </citation>
    <scope>NUCLEOTIDE SEQUENCE [LARGE SCALE GENOMIC DNA]</scope>
    <source>
        <strain evidence="3 4">APC942/32-1</strain>
    </source>
</reference>
<feature type="region of interest" description="Disordered" evidence="1">
    <location>
        <begin position="73"/>
        <end position="93"/>
    </location>
</feature>
<proteinExistence type="predicted"/>
<sequence>MPRGKDSDWMAAREMVIGKFINQIGFRIDHSTVQQVKNTVESVKSGIKTVQGVADEVKKSVNDNIDEIQKKAQKARSETEKLPEFKPGQKSTQNAKSAIDEIKDYAKKTLGVLGIGFSLAQLRSLAEEFGGINDAIRGATRELGDQSEIQQKILKGAQDCREEYGAMAGSVTKLIQQNGKLFPVDDAVKFVSLVEKLEKGAGREANIDSTMDVLTEAMSSGKLDKTGFANLKSKAPEVVNAISSAVGVSEAQLQKLAESGKLSAKQLKDAFFVSESEIQKNFDELGFDITDALKYVRNEWGLLIADLDDTFGITTRIGKAIRDGSDFLIGKAQKFTSWLKSVSDKLGGVEQLLKLIVLAAAALFLATNGNMVLSFLSGAVKLLKGFNVQTALAAAKWLLLFLVLEDVFTFLQGGDSVLGRFLSDAGVDVDALRDKISNFFSNAKQFGKDALGDLKQFWNEHGDSVLAVLQWLWQGCVDLTADIVTLGGHLFDLLGGLITGFQTGDWTQFLQGYKELWQDFLDLLNDAGRIVFGELWDPLVDSMNGAWNLLKGFFNWFGEKIQWAKNLWSGIKGFFDGNDGDGDGDGDGTTKPNPKKRNNGSSGSGIGTAVGALASGGNAVSSKTVMTAPLASQTTNNKSINVKQENKQQYTFQVTERAAADRLSTTVRSQETQSTDELARVLNYGR</sequence>
<feature type="domain" description="Tape measure protein N-terminal" evidence="2">
    <location>
        <begin position="122"/>
        <end position="309"/>
    </location>
</feature>
<feature type="compositionally biased region" description="Basic and acidic residues" evidence="1">
    <location>
        <begin position="73"/>
        <end position="84"/>
    </location>
</feature>
<feature type="region of interest" description="Disordered" evidence="1">
    <location>
        <begin position="579"/>
        <end position="608"/>
    </location>
</feature>
<accession>A0A329TRG3</accession>
<dbReference type="Pfam" id="PF20155">
    <property type="entry name" value="TMP_3"/>
    <property type="match status" value="1"/>
</dbReference>
<protein>
    <recommendedName>
        <fullName evidence="2">Tape measure protein N-terminal domain-containing protein</fullName>
    </recommendedName>
</protein>
<gene>
    <name evidence="3" type="ORF">C4N26_12525</name>
</gene>
<dbReference type="Proteomes" id="UP000251144">
    <property type="component" value="Unassembled WGS sequence"/>
</dbReference>
<dbReference type="EMBL" id="PRLB01000015">
    <property type="protein sequence ID" value="RAW52517.1"/>
    <property type="molecule type" value="Genomic_DNA"/>
</dbReference>
<evidence type="ECO:0000313" key="3">
    <source>
        <dbReference type="EMBL" id="RAW52517.1"/>
    </source>
</evidence>